<dbReference type="SUPFAM" id="SSF54001">
    <property type="entry name" value="Cysteine proteinases"/>
    <property type="match status" value="1"/>
</dbReference>
<evidence type="ECO:0000256" key="4">
    <source>
        <dbReference type="ARBA" id="ARBA00022807"/>
    </source>
</evidence>
<dbReference type="GO" id="GO:0016926">
    <property type="term" value="P:protein desumoylation"/>
    <property type="evidence" value="ECO:0007669"/>
    <property type="project" value="TreeGrafter"/>
</dbReference>
<keyword evidence="3" id="KW-0378">Hydrolase</keyword>
<dbReference type="AlphaFoldDB" id="A0A915DIP6"/>
<dbReference type="PANTHER" id="PTHR12606">
    <property type="entry name" value="SENTRIN/SUMO-SPECIFIC PROTEASE"/>
    <property type="match status" value="1"/>
</dbReference>
<proteinExistence type="inferred from homology"/>
<dbReference type="Pfam" id="PF02902">
    <property type="entry name" value="Peptidase_C48"/>
    <property type="match status" value="1"/>
</dbReference>
<sequence>MDQARRTVTLADGSEQVYLNCAGCRAVVDKKGARKQPIKTLKFNLMTNEFTESVEGYNHLAKCVPKVLSQVKGVNVRRSIQAEMATGIKEKPASARVRIDNRVLFCYDPKCCLWECSCDARGISSGKAQEVSKHPNIESTGIKGPKEVLSWTASVDVFQYKILLFPIHTPGHWSLVVGNLEKERLMYFDSLHGDGTKHMNLIKSFLAEHAMKKRYAADDPLSGLTVVDLSNWLCFCPKDIPEQKNGFDCGVFICKFAECVSRGGQFDFTPQQMAGIRKEMAKEILGGELF</sequence>
<dbReference type="GO" id="GO:0016929">
    <property type="term" value="F:deSUMOylase activity"/>
    <property type="evidence" value="ECO:0007669"/>
    <property type="project" value="TreeGrafter"/>
</dbReference>
<dbReference type="PANTHER" id="PTHR12606:SF141">
    <property type="entry name" value="GH15225P-RELATED"/>
    <property type="match status" value="1"/>
</dbReference>
<keyword evidence="2" id="KW-0645">Protease</keyword>
<dbReference type="Proteomes" id="UP000887574">
    <property type="component" value="Unplaced"/>
</dbReference>
<dbReference type="GO" id="GO:0006508">
    <property type="term" value="P:proteolysis"/>
    <property type="evidence" value="ECO:0007669"/>
    <property type="project" value="UniProtKB-KW"/>
</dbReference>
<dbReference type="WBParaSite" id="jg19880">
    <property type="protein sequence ID" value="jg19880"/>
    <property type="gene ID" value="jg19880"/>
</dbReference>
<organism evidence="6 7">
    <name type="scientific">Ditylenchus dipsaci</name>
    <dbReference type="NCBI Taxonomy" id="166011"/>
    <lineage>
        <taxon>Eukaryota</taxon>
        <taxon>Metazoa</taxon>
        <taxon>Ecdysozoa</taxon>
        <taxon>Nematoda</taxon>
        <taxon>Chromadorea</taxon>
        <taxon>Rhabditida</taxon>
        <taxon>Tylenchina</taxon>
        <taxon>Tylenchomorpha</taxon>
        <taxon>Sphaerularioidea</taxon>
        <taxon>Anguinidae</taxon>
        <taxon>Anguininae</taxon>
        <taxon>Ditylenchus</taxon>
    </lineage>
</organism>
<accession>A0A915DIP6</accession>
<evidence type="ECO:0000313" key="7">
    <source>
        <dbReference type="WBParaSite" id="jg19880"/>
    </source>
</evidence>
<evidence type="ECO:0000256" key="2">
    <source>
        <dbReference type="ARBA" id="ARBA00022670"/>
    </source>
</evidence>
<evidence type="ECO:0000256" key="3">
    <source>
        <dbReference type="ARBA" id="ARBA00022801"/>
    </source>
</evidence>
<reference evidence="7" key="1">
    <citation type="submission" date="2022-11" db="UniProtKB">
        <authorList>
            <consortium name="WormBaseParasite"/>
        </authorList>
    </citation>
    <scope>IDENTIFICATION</scope>
</reference>
<evidence type="ECO:0000259" key="5">
    <source>
        <dbReference type="PROSITE" id="PS50600"/>
    </source>
</evidence>
<evidence type="ECO:0000313" key="6">
    <source>
        <dbReference type="Proteomes" id="UP000887574"/>
    </source>
</evidence>
<keyword evidence="6" id="KW-1185">Reference proteome</keyword>
<comment type="similarity">
    <text evidence="1">Belongs to the peptidase C48 family.</text>
</comment>
<dbReference type="GO" id="GO:0005634">
    <property type="term" value="C:nucleus"/>
    <property type="evidence" value="ECO:0007669"/>
    <property type="project" value="TreeGrafter"/>
</dbReference>
<dbReference type="PROSITE" id="PS50600">
    <property type="entry name" value="ULP_PROTEASE"/>
    <property type="match status" value="1"/>
</dbReference>
<name>A0A915DIP6_9BILA</name>
<feature type="domain" description="Ubiquitin-like protease family profile" evidence="5">
    <location>
        <begin position="1"/>
        <end position="260"/>
    </location>
</feature>
<keyword evidence="4" id="KW-0788">Thiol protease</keyword>
<protein>
    <submittedName>
        <fullName evidence="7">Ubiquitin-like protease family profile domain-containing protein</fullName>
    </submittedName>
</protein>
<evidence type="ECO:0000256" key="1">
    <source>
        <dbReference type="ARBA" id="ARBA00005234"/>
    </source>
</evidence>
<dbReference type="InterPro" id="IPR003653">
    <property type="entry name" value="Peptidase_C48_C"/>
</dbReference>
<dbReference type="Gene3D" id="3.40.395.10">
    <property type="entry name" value="Adenoviral Proteinase, Chain A"/>
    <property type="match status" value="1"/>
</dbReference>
<dbReference type="InterPro" id="IPR038765">
    <property type="entry name" value="Papain-like_cys_pep_sf"/>
</dbReference>